<dbReference type="EMBL" id="BLAY01000105">
    <property type="protein sequence ID" value="GET40954.1"/>
    <property type="molecule type" value="Genomic_DNA"/>
</dbReference>
<feature type="transmembrane region" description="Helical" evidence="1">
    <location>
        <begin position="7"/>
        <end position="24"/>
    </location>
</feature>
<proteinExistence type="predicted"/>
<gene>
    <name evidence="2" type="ORF">MiSe_57660</name>
</gene>
<dbReference type="RefSeq" id="WP_226587184.1">
    <property type="nucleotide sequence ID" value="NZ_BLAY01000105.1"/>
</dbReference>
<organism evidence="2 3">
    <name type="scientific">Microseira wollei NIES-4236</name>
    <dbReference type="NCBI Taxonomy" id="2530354"/>
    <lineage>
        <taxon>Bacteria</taxon>
        <taxon>Bacillati</taxon>
        <taxon>Cyanobacteriota</taxon>
        <taxon>Cyanophyceae</taxon>
        <taxon>Oscillatoriophycideae</taxon>
        <taxon>Aerosakkonematales</taxon>
        <taxon>Aerosakkonemataceae</taxon>
        <taxon>Microseira</taxon>
    </lineage>
</organism>
<evidence type="ECO:0000313" key="2">
    <source>
        <dbReference type="EMBL" id="GET40954.1"/>
    </source>
</evidence>
<keyword evidence="1" id="KW-0812">Transmembrane</keyword>
<feature type="transmembrane region" description="Helical" evidence="1">
    <location>
        <begin position="163"/>
        <end position="182"/>
    </location>
</feature>
<reference evidence="2" key="1">
    <citation type="submission" date="2019-10" db="EMBL/GenBank/DDBJ databases">
        <title>Draft genome sequece of Microseira wollei NIES-4236.</title>
        <authorList>
            <person name="Yamaguchi H."/>
            <person name="Suzuki S."/>
            <person name="Kawachi M."/>
        </authorList>
    </citation>
    <scope>NUCLEOTIDE SEQUENCE</scope>
    <source>
        <strain evidence="2">NIES-4236</strain>
    </source>
</reference>
<protein>
    <recommendedName>
        <fullName evidence="4">CAAX protease</fullName>
    </recommendedName>
</protein>
<evidence type="ECO:0000313" key="3">
    <source>
        <dbReference type="Proteomes" id="UP001050975"/>
    </source>
</evidence>
<accession>A0AAV3XF10</accession>
<name>A0AAV3XF10_9CYAN</name>
<keyword evidence="1" id="KW-1133">Transmembrane helix</keyword>
<sequence length="981" mass="110202">MNKRFKFLLLGAIVCTCVVIFPQLKPLYLAAYAVLGYSLDLVINLLLISAIAIIFAAFLSPLEALGWWAGWYGDQVDKNLDPGTLAEPLPPETKVVRYVIYLDGIAQAESRYFPDVEQFLDELAARLPDDILIIRGLMPYSPMNRPLTKDRLLSFFWRLADRLQMSTSVGIFGALIGCTINIRNTLVVTVSADQRYGPIYNQGTAQVMYNSLITHGYEPESGIPITLIGYSGGGQIAMGAAPYLRQALDAPIEVISISGVLSGNTNALQLEHLYHLVGDKDFVEREGPVLFPKRWQIFFLSYWNRAKRRGKISIISLGPIGHNGAGGPFDANRFLPDGTSFLKQTLDIVEGIILDKFPFAQKHNKRKPSNYERYWEAPFNQPSYYPIRPRQKTNSLTGETPIPQELLQKSIAQSVNWENYRALAPWMGRLILPKPDERRQVKGVFFEVHHAPTEYQHLVGQIVNLRWSDAPSVQAYVRGVTKSVHFSEETEYSISQGYIHPERLNHWQQVDPLESLAGARPNDDVIVKLPEVVAIVERTDTKRGSLIISKEPVQITGRYYALVKILHPVEDGSDCFRVVHFNRQSKQFDGVEDRVRIPQVVADINGVFPSTNRDIEKSPVNETGWYIYGAKDRNGVFVVQAIAPRRLLRLQPDEIIFGKKAALNYLKKESWQVAGQKGKVSSVLLSPKHQEIQAAIEEWQEGDLALLIHVYGGIGGKKREPAAKTPIFFGHFAYGIARVVREPIADELCFDIEYCQVYTHNIDGIIAGTNAWCRFLGDRQWGWLGTRPVSDIIIKLDAVTESYDIQGLKRSPLLTLIYYLEIAMARYRIGDGTGGTYVGPANNCSQDSNQALYGAIKNIENAITANPNLAEWLSNNPEQAQGFEQLVKLGNSINRRLLPFGTARADWQNNIEMLGISIEDDPIEALLRGLLSWRTMLPRLASETIAKQFLLRDASIWVLRSNQVGGYDPDIEPIAPTEIGW</sequence>
<keyword evidence="3" id="KW-1185">Reference proteome</keyword>
<evidence type="ECO:0008006" key="4">
    <source>
        <dbReference type="Google" id="ProtNLM"/>
    </source>
</evidence>
<feature type="transmembrane region" description="Helical" evidence="1">
    <location>
        <begin position="30"/>
        <end position="59"/>
    </location>
</feature>
<dbReference type="Proteomes" id="UP001050975">
    <property type="component" value="Unassembled WGS sequence"/>
</dbReference>
<evidence type="ECO:0000256" key="1">
    <source>
        <dbReference type="SAM" id="Phobius"/>
    </source>
</evidence>
<dbReference type="AlphaFoldDB" id="A0AAV3XF10"/>
<keyword evidence="1" id="KW-0472">Membrane</keyword>
<comment type="caution">
    <text evidence="2">The sequence shown here is derived from an EMBL/GenBank/DDBJ whole genome shotgun (WGS) entry which is preliminary data.</text>
</comment>